<sequence>MHVERLFRYLGIQVFQDPDRQAHYNNGCRDLGIAFHEERVALTAAVLGKLPKPLAEAVDFHAPGRYSSLNSESLHGRLLKYSRVLSGAQRKNVVEVDVHANPLFTEVFSLSYECIRSFMRHHGHPEAAFYIRDIGGQVRASLYLPLPTHFGIRGGFGIAPTSGVAKDLCALSAVDVLCFVNAIPPECLERPEWQAMLQKRKALRLLLPGDAHNVAKLTDSPPGYVGIAGGSQYIPSLQRINEIRSADVSFYDVVPPIVDGAFADRTVILRALDGLADMLVTYVRYATGNEMYMQMHLFHYKGIQQFRRSRRLMANNFWMPLPLMGDTLGKHMAHGRGESRADARRHFLLHAFRILRYLDALPWDHLDDNGSFADSNAAQLQTEVQYLTVLEKEGFLPPARKNANAAKRVTEIPRPLISFVLKEKSTR</sequence>
<dbReference type="PANTHER" id="PTHR42260:SF2">
    <property type="entry name" value="DRBM DOMAIN-CONTAINING PROTEIN"/>
    <property type="match status" value="1"/>
</dbReference>
<proteinExistence type="predicted"/>
<accession>A0A7G2CK11</accession>
<name>A0A7G2CK11_9TRYP</name>
<organism evidence="1 2">
    <name type="scientific">Angomonas deanei</name>
    <dbReference type="NCBI Taxonomy" id="59799"/>
    <lineage>
        <taxon>Eukaryota</taxon>
        <taxon>Discoba</taxon>
        <taxon>Euglenozoa</taxon>
        <taxon>Kinetoplastea</taxon>
        <taxon>Metakinetoplastina</taxon>
        <taxon>Trypanosomatida</taxon>
        <taxon>Trypanosomatidae</taxon>
        <taxon>Strigomonadinae</taxon>
        <taxon>Angomonas</taxon>
    </lineage>
</organism>
<evidence type="ECO:0000313" key="2">
    <source>
        <dbReference type="Proteomes" id="UP000515908"/>
    </source>
</evidence>
<dbReference type="EMBL" id="LR877156">
    <property type="protein sequence ID" value="CAD2218953.1"/>
    <property type="molecule type" value="Genomic_DNA"/>
</dbReference>
<dbReference type="Proteomes" id="UP000515908">
    <property type="component" value="Chromosome 12"/>
</dbReference>
<keyword evidence="2" id="KW-1185">Reference proteome</keyword>
<protein>
    <submittedName>
        <fullName evidence="1">Uncharacterized protein</fullName>
    </submittedName>
</protein>
<evidence type="ECO:0000313" key="1">
    <source>
        <dbReference type="EMBL" id="CAD2218953.1"/>
    </source>
</evidence>
<dbReference type="PANTHER" id="PTHR42260">
    <property type="entry name" value="DRBM DOMAIN-CONTAINING PROTEIN-RELATED"/>
    <property type="match status" value="1"/>
</dbReference>
<dbReference type="AlphaFoldDB" id="A0A7G2CK11"/>
<gene>
    <name evidence="1" type="ORF">ADEAN_000644600</name>
</gene>
<reference evidence="1 2" key="1">
    <citation type="submission" date="2020-08" db="EMBL/GenBank/DDBJ databases">
        <authorList>
            <person name="Newling K."/>
            <person name="Davey J."/>
            <person name="Forrester S."/>
        </authorList>
    </citation>
    <scope>NUCLEOTIDE SEQUENCE [LARGE SCALE GENOMIC DNA]</scope>
    <source>
        <strain evidence="2">Crithidia deanei Carvalho (ATCC PRA-265)</strain>
    </source>
</reference>
<dbReference type="VEuPathDB" id="TriTrypDB:ADEAN_000644600"/>